<keyword evidence="6 11" id="KW-0276">Fatty acid metabolism</keyword>
<evidence type="ECO:0000256" key="8">
    <source>
        <dbReference type="ARBA" id="ARBA00023098"/>
    </source>
</evidence>
<keyword evidence="7 11" id="KW-1133">Transmembrane helix</keyword>
<feature type="transmembrane region" description="Helical" evidence="11">
    <location>
        <begin position="136"/>
        <end position="155"/>
    </location>
</feature>
<evidence type="ECO:0000256" key="12">
    <source>
        <dbReference type="SAM" id="MobiDB-lite"/>
    </source>
</evidence>
<comment type="caution">
    <text evidence="13">The sequence shown here is derived from an EMBL/GenBank/DDBJ whole genome shotgun (WGS) entry which is preliminary data.</text>
</comment>
<evidence type="ECO:0000256" key="5">
    <source>
        <dbReference type="ARBA" id="ARBA00022692"/>
    </source>
</evidence>
<dbReference type="EC" id="2.3.1.199" evidence="11"/>
<dbReference type="GO" id="GO:0016020">
    <property type="term" value="C:membrane"/>
    <property type="evidence" value="ECO:0007669"/>
    <property type="project" value="UniProtKB-SubCell"/>
</dbReference>
<dbReference type="AlphaFoldDB" id="A0ABD2LLJ4"/>
<feature type="compositionally biased region" description="Basic and acidic residues" evidence="12">
    <location>
        <begin position="21"/>
        <end position="30"/>
    </location>
</feature>
<dbReference type="InterPro" id="IPR002076">
    <property type="entry name" value="ELO_fam"/>
</dbReference>
<dbReference type="GO" id="GO:0009922">
    <property type="term" value="F:fatty acid elongase activity"/>
    <property type="evidence" value="ECO:0007669"/>
    <property type="project" value="UniProtKB-EC"/>
</dbReference>
<evidence type="ECO:0000256" key="6">
    <source>
        <dbReference type="ARBA" id="ARBA00022832"/>
    </source>
</evidence>
<evidence type="ECO:0000256" key="4">
    <source>
        <dbReference type="ARBA" id="ARBA00022679"/>
    </source>
</evidence>
<reference evidence="13 14" key="1">
    <citation type="submission" date="2024-10" db="EMBL/GenBank/DDBJ databases">
        <authorList>
            <person name="Kim D."/>
        </authorList>
    </citation>
    <scope>NUCLEOTIDE SEQUENCE [LARGE SCALE GENOMIC DNA]</scope>
    <source>
        <strain evidence="13">BH-2024</strain>
    </source>
</reference>
<keyword evidence="10 11" id="KW-0275">Fatty acid biosynthesis</keyword>
<evidence type="ECO:0000256" key="11">
    <source>
        <dbReference type="RuleBase" id="RU361115"/>
    </source>
</evidence>
<dbReference type="EMBL" id="JBICBT010000362">
    <property type="protein sequence ID" value="KAL3115993.1"/>
    <property type="molecule type" value="Genomic_DNA"/>
</dbReference>
<protein>
    <recommendedName>
        <fullName evidence="11">Elongation of very long chain fatty acids protein</fullName>
        <ecNumber evidence="11">2.3.1.199</ecNumber>
    </recommendedName>
    <alternativeName>
        <fullName evidence="11">Very-long-chain 3-oxoacyl-CoA synthase</fullName>
    </alternativeName>
</protein>
<dbReference type="Pfam" id="PF01151">
    <property type="entry name" value="ELO"/>
    <property type="match status" value="1"/>
</dbReference>
<dbReference type="PANTHER" id="PTHR11157">
    <property type="entry name" value="FATTY ACID ACYL TRANSFERASE-RELATED"/>
    <property type="match status" value="1"/>
</dbReference>
<evidence type="ECO:0000256" key="3">
    <source>
        <dbReference type="ARBA" id="ARBA00022516"/>
    </source>
</evidence>
<keyword evidence="4 11" id="KW-0808">Transferase</keyword>
<proteinExistence type="inferred from homology"/>
<keyword evidence="5 11" id="KW-0812">Transmembrane</keyword>
<feature type="transmembrane region" description="Helical" evidence="11">
    <location>
        <begin position="238"/>
        <end position="254"/>
    </location>
</feature>
<evidence type="ECO:0000256" key="7">
    <source>
        <dbReference type="ARBA" id="ARBA00022989"/>
    </source>
</evidence>
<evidence type="ECO:0000256" key="10">
    <source>
        <dbReference type="ARBA" id="ARBA00023160"/>
    </source>
</evidence>
<dbReference type="InterPro" id="IPR030457">
    <property type="entry name" value="ELO_CS"/>
</dbReference>
<keyword evidence="3 11" id="KW-0444">Lipid biosynthesis</keyword>
<keyword evidence="14" id="KW-1185">Reference proteome</keyword>
<keyword evidence="8 11" id="KW-0443">Lipid metabolism</keyword>
<evidence type="ECO:0000313" key="14">
    <source>
        <dbReference type="Proteomes" id="UP001620626"/>
    </source>
</evidence>
<evidence type="ECO:0000256" key="2">
    <source>
        <dbReference type="ARBA" id="ARBA00005194"/>
    </source>
</evidence>
<dbReference type="Proteomes" id="UP001620626">
    <property type="component" value="Unassembled WGS sequence"/>
</dbReference>
<comment type="catalytic activity">
    <reaction evidence="11">
        <text>a very-long-chain acyl-CoA + malonyl-CoA + H(+) = a very-long-chain 3-oxoacyl-CoA + CO2 + CoA</text>
        <dbReference type="Rhea" id="RHEA:32727"/>
        <dbReference type="ChEBI" id="CHEBI:15378"/>
        <dbReference type="ChEBI" id="CHEBI:16526"/>
        <dbReference type="ChEBI" id="CHEBI:57287"/>
        <dbReference type="ChEBI" id="CHEBI:57384"/>
        <dbReference type="ChEBI" id="CHEBI:90725"/>
        <dbReference type="ChEBI" id="CHEBI:90736"/>
        <dbReference type="EC" id="2.3.1.199"/>
    </reaction>
</comment>
<feature type="transmembrane region" description="Helical" evidence="11">
    <location>
        <begin position="310"/>
        <end position="328"/>
    </location>
</feature>
<dbReference type="PANTHER" id="PTHR11157:SF5">
    <property type="entry name" value="ELONGATION OF VERY LONG CHAIN FATTY ACIDS PROTEIN"/>
    <property type="match status" value="1"/>
</dbReference>
<comment type="similarity">
    <text evidence="11">Belongs to the ELO family.</text>
</comment>
<gene>
    <name evidence="13" type="ORF">niasHT_007293</name>
</gene>
<feature type="transmembrane region" description="Helical" evidence="11">
    <location>
        <begin position="104"/>
        <end position="124"/>
    </location>
</feature>
<organism evidence="13 14">
    <name type="scientific">Heterodera trifolii</name>
    <dbReference type="NCBI Taxonomy" id="157864"/>
    <lineage>
        <taxon>Eukaryota</taxon>
        <taxon>Metazoa</taxon>
        <taxon>Ecdysozoa</taxon>
        <taxon>Nematoda</taxon>
        <taxon>Chromadorea</taxon>
        <taxon>Rhabditida</taxon>
        <taxon>Tylenchina</taxon>
        <taxon>Tylenchomorpha</taxon>
        <taxon>Tylenchoidea</taxon>
        <taxon>Heteroderidae</taxon>
        <taxon>Heteroderinae</taxon>
        <taxon>Heterodera</taxon>
    </lineage>
</organism>
<comment type="pathway">
    <text evidence="2">Lipid metabolism; fatty acid biosynthesis.</text>
</comment>
<keyword evidence="9 11" id="KW-0472">Membrane</keyword>
<feature type="transmembrane region" description="Helical" evidence="11">
    <location>
        <begin position="266"/>
        <end position="289"/>
    </location>
</feature>
<name>A0ABD2LLJ4_9BILA</name>
<dbReference type="GO" id="GO:0006633">
    <property type="term" value="P:fatty acid biosynthetic process"/>
    <property type="evidence" value="ECO:0007669"/>
    <property type="project" value="UniProtKB-KW"/>
</dbReference>
<evidence type="ECO:0000313" key="13">
    <source>
        <dbReference type="EMBL" id="KAL3115993.1"/>
    </source>
</evidence>
<sequence length="348" mass="40398">MGVAETFFGSVNEIGGQPNRTDGRTNERTDSSATVRPPGLFLRFSSFVSTKMASGHYEVWHSSQSVGYPIFYLPYEYDDKWALEKRVWNPAQAKWLHPVFIRHWHISFFLVFLYIAGIHYLKWWMRDRKPFGLRNFLVFWNAGLAIFSIFGALRFSEEFLYVMKNRSFQDSVCLSISPTQPAALWAFLFSLSKVAEFGDTVLLVLRKRPLIFLHWFHHSVVLIYSWHSATELTAAGRWFIQLNYSVHAIMYTYYTFASLGFRFPKWVSMTVTTLQTTQMLIGVFISLYVARLKLFSSRPTVCQQSVENMCICFSIYTAFAFLFIRFFVNSYLLGKKPTAAKAVAKKAQ</sequence>
<dbReference type="PROSITE" id="PS01188">
    <property type="entry name" value="ELO"/>
    <property type="match status" value="1"/>
</dbReference>
<accession>A0ABD2LLJ4</accession>
<feature type="region of interest" description="Disordered" evidence="12">
    <location>
        <begin position="8"/>
        <end position="34"/>
    </location>
</feature>
<evidence type="ECO:0000256" key="1">
    <source>
        <dbReference type="ARBA" id="ARBA00004141"/>
    </source>
</evidence>
<comment type="subcellular location">
    <subcellularLocation>
        <location evidence="1">Membrane</location>
        <topology evidence="1">Multi-pass membrane protein</topology>
    </subcellularLocation>
</comment>
<evidence type="ECO:0000256" key="9">
    <source>
        <dbReference type="ARBA" id="ARBA00023136"/>
    </source>
</evidence>